<evidence type="ECO:0000256" key="6">
    <source>
        <dbReference type="RuleBase" id="RU004379"/>
    </source>
</evidence>
<dbReference type="eggNOG" id="COG0670">
    <property type="taxonomic scope" value="Bacteria"/>
</dbReference>
<comment type="similarity">
    <text evidence="2 6">Belongs to the BI1 family.</text>
</comment>
<organism evidence="7 8">
    <name type="scientific">Streptococcus criceti HS-6</name>
    <dbReference type="NCBI Taxonomy" id="873449"/>
    <lineage>
        <taxon>Bacteria</taxon>
        <taxon>Bacillati</taxon>
        <taxon>Bacillota</taxon>
        <taxon>Bacilli</taxon>
        <taxon>Lactobacillales</taxon>
        <taxon>Streptococcaceae</taxon>
        <taxon>Streptococcus</taxon>
    </lineage>
</organism>
<feature type="transmembrane region" description="Helical" evidence="6">
    <location>
        <begin position="202"/>
        <end position="220"/>
    </location>
</feature>
<dbReference type="EMBL" id="AEUV02000002">
    <property type="protein sequence ID" value="EHI73653.1"/>
    <property type="molecule type" value="Genomic_DNA"/>
</dbReference>
<feature type="transmembrane region" description="Helical" evidence="6">
    <location>
        <begin position="81"/>
        <end position="100"/>
    </location>
</feature>
<feature type="transmembrane region" description="Helical" evidence="6">
    <location>
        <begin position="148"/>
        <end position="165"/>
    </location>
</feature>
<dbReference type="InterPro" id="IPR006214">
    <property type="entry name" value="Bax_inhibitor_1-related"/>
</dbReference>
<keyword evidence="5 6" id="KW-0472">Membrane</keyword>
<reference evidence="7" key="1">
    <citation type="submission" date="2011-07" db="EMBL/GenBank/DDBJ databases">
        <authorList>
            <person name="Stanhope M.J."/>
            <person name="Durkin A.S."/>
            <person name="Hostetler J."/>
            <person name="Kim M."/>
            <person name="Radune D."/>
            <person name="Singh I."/>
            <person name="Town C.D."/>
        </authorList>
    </citation>
    <scope>NUCLEOTIDE SEQUENCE [LARGE SCALE GENOMIC DNA]</scope>
    <source>
        <strain evidence="7">HS-6</strain>
    </source>
</reference>
<feature type="transmembrane region" description="Helical" evidence="6">
    <location>
        <begin position="226"/>
        <end position="242"/>
    </location>
</feature>
<keyword evidence="8" id="KW-1185">Reference proteome</keyword>
<dbReference type="PANTHER" id="PTHR23291">
    <property type="entry name" value="BAX INHIBITOR-RELATED"/>
    <property type="match status" value="1"/>
</dbReference>
<gene>
    <name evidence="7" type="ORF">STRCR_0347</name>
</gene>
<proteinExistence type="inferred from homology"/>
<protein>
    <submittedName>
        <fullName evidence="7">Membrane protein</fullName>
    </submittedName>
</protein>
<name>G5JPJ4_STRCG</name>
<evidence type="ECO:0000313" key="8">
    <source>
        <dbReference type="Proteomes" id="UP000004322"/>
    </source>
</evidence>
<dbReference type="GO" id="GO:0016020">
    <property type="term" value="C:membrane"/>
    <property type="evidence" value="ECO:0007669"/>
    <property type="project" value="UniProtKB-SubCell"/>
</dbReference>
<evidence type="ECO:0000256" key="5">
    <source>
        <dbReference type="ARBA" id="ARBA00023136"/>
    </source>
</evidence>
<comment type="subcellular location">
    <subcellularLocation>
        <location evidence="1">Membrane</location>
        <topology evidence="1">Multi-pass membrane protein</topology>
    </subcellularLocation>
</comment>
<keyword evidence="4 6" id="KW-1133">Transmembrane helix</keyword>
<evidence type="ECO:0000256" key="4">
    <source>
        <dbReference type="ARBA" id="ARBA00022989"/>
    </source>
</evidence>
<comment type="caution">
    <text evidence="7">The sequence shown here is derived from an EMBL/GenBank/DDBJ whole genome shotgun (WGS) entry which is preliminary data.</text>
</comment>
<dbReference type="AlphaFoldDB" id="G5JPJ4"/>
<feature type="transmembrane region" description="Helical" evidence="6">
    <location>
        <begin position="120"/>
        <end position="141"/>
    </location>
</feature>
<evidence type="ECO:0000256" key="3">
    <source>
        <dbReference type="ARBA" id="ARBA00022692"/>
    </source>
</evidence>
<dbReference type="OrthoDB" id="9793828at2"/>
<evidence type="ECO:0000256" key="1">
    <source>
        <dbReference type="ARBA" id="ARBA00004141"/>
    </source>
</evidence>
<accession>G5JPJ4</accession>
<dbReference type="Proteomes" id="UP000004322">
    <property type="component" value="Unassembled WGS sequence"/>
</dbReference>
<evidence type="ECO:0000256" key="2">
    <source>
        <dbReference type="ARBA" id="ARBA00010350"/>
    </source>
</evidence>
<evidence type="ECO:0000313" key="7">
    <source>
        <dbReference type="EMBL" id="EHI73653.1"/>
    </source>
</evidence>
<dbReference type="RefSeq" id="WP_004225900.1">
    <property type="nucleotide sequence ID" value="NZ_AEUV02000002.1"/>
</dbReference>
<dbReference type="Pfam" id="PF01027">
    <property type="entry name" value="Bax1-I"/>
    <property type="match status" value="1"/>
</dbReference>
<dbReference type="PANTHER" id="PTHR23291:SF50">
    <property type="entry name" value="PROTEIN LIFEGUARD 4"/>
    <property type="match status" value="1"/>
</dbReference>
<feature type="transmembrane region" description="Helical" evidence="6">
    <location>
        <begin position="171"/>
        <end position="190"/>
    </location>
</feature>
<sequence>MPVNKGTDYKEGSKAFEKKIRSGKLMDKNNNINLGQMKKAMENADSADATYWEKAKFAKEASQIEPTKEELPFLRKHVARVYNIFALMLVYTGGIIWFLYYHPSLYLKILQFITHSSWTIWGSWGFLLLCIIICGFSENLLIKSISAFAFLTGISIISSSISFIYEPMIIFKALAVTIAIYIGTALFGLFTKKNLTGWGPPLFGALLGLIVAGLFQGYFHNSTLDFIVTLVDIVVFTLYIMYDNQMIKVRFLDKYRDNIPDSLASWWALSLDSSIDIYLDFINLFLDILSLFSSDDDD</sequence>
<dbReference type="CDD" id="cd10432">
    <property type="entry name" value="BI-1-like_bacterial"/>
    <property type="match status" value="1"/>
</dbReference>
<keyword evidence="3 6" id="KW-0812">Transmembrane</keyword>